<proteinExistence type="predicted"/>
<dbReference type="EMBL" id="BAAADJ010000004">
    <property type="protein sequence ID" value="GAA0315759.1"/>
    <property type="molecule type" value="Genomic_DNA"/>
</dbReference>
<dbReference type="Pfam" id="PF08378">
    <property type="entry name" value="NERD"/>
    <property type="match status" value="1"/>
</dbReference>
<gene>
    <name evidence="2" type="ORF">GCM10008967_02880</name>
</gene>
<dbReference type="PROSITE" id="PS50965">
    <property type="entry name" value="NERD"/>
    <property type="match status" value="1"/>
</dbReference>
<evidence type="ECO:0000259" key="1">
    <source>
        <dbReference type="PROSITE" id="PS50965"/>
    </source>
</evidence>
<name>A0ABN0VRU1_9BACI</name>
<protein>
    <recommendedName>
        <fullName evidence="1">NERD domain-containing protein</fullName>
    </recommendedName>
</protein>
<organism evidence="2 3">
    <name type="scientific">Bacillus carboniphilus</name>
    <dbReference type="NCBI Taxonomy" id="86663"/>
    <lineage>
        <taxon>Bacteria</taxon>
        <taxon>Bacillati</taxon>
        <taxon>Bacillota</taxon>
        <taxon>Bacilli</taxon>
        <taxon>Bacillales</taxon>
        <taxon>Bacillaceae</taxon>
        <taxon>Bacillus</taxon>
    </lineage>
</organism>
<reference evidence="2 3" key="1">
    <citation type="journal article" date="2019" name="Int. J. Syst. Evol. Microbiol.">
        <title>The Global Catalogue of Microorganisms (GCM) 10K type strain sequencing project: providing services to taxonomists for standard genome sequencing and annotation.</title>
        <authorList>
            <consortium name="The Broad Institute Genomics Platform"/>
            <consortium name="The Broad Institute Genome Sequencing Center for Infectious Disease"/>
            <person name="Wu L."/>
            <person name="Ma J."/>
        </authorList>
    </citation>
    <scope>NUCLEOTIDE SEQUENCE [LARGE SCALE GENOMIC DNA]</scope>
    <source>
        <strain evidence="2 3">JCM 9731</strain>
    </source>
</reference>
<sequence>MFILPREKPIQMSIIEALTRRLPKNHPLHPSLQKEYNQRKKGLVGEENVDYYLSYLPESQFHIFRGIRLIVDHKPFQIDTLLISRNLILLIEVKNRKGSLYFDDVYNQLIWSDEEKREVLEDPLQQVKRQSRQLIKWLQEKRQPNIPIEYLVVMGDSGTFIDPKSGPLYQKYILHAYSLEEKIDEIMQHYKKPLISNDALHRLSTKLLKHHNPLIIDPQKTYKYDPKDLIKGIQCEKCKRFGMGRTNRKWTCPFCGATSFDAHKAAIQDYFLLIKREISNKECRDFLKISSIKTAYTILNSMKLSYKGKYKNRIYFNQLRTGK</sequence>
<keyword evidence="3" id="KW-1185">Reference proteome</keyword>
<dbReference type="InterPro" id="IPR011528">
    <property type="entry name" value="NERD"/>
</dbReference>
<accession>A0ABN0VRU1</accession>
<dbReference type="RefSeq" id="WP_343795692.1">
    <property type="nucleotide sequence ID" value="NZ_BAAADJ010000004.1"/>
</dbReference>
<dbReference type="Proteomes" id="UP001500782">
    <property type="component" value="Unassembled WGS sequence"/>
</dbReference>
<evidence type="ECO:0000313" key="3">
    <source>
        <dbReference type="Proteomes" id="UP001500782"/>
    </source>
</evidence>
<evidence type="ECO:0000313" key="2">
    <source>
        <dbReference type="EMBL" id="GAA0315759.1"/>
    </source>
</evidence>
<comment type="caution">
    <text evidence="2">The sequence shown here is derived from an EMBL/GenBank/DDBJ whole genome shotgun (WGS) entry which is preliminary data.</text>
</comment>
<feature type="domain" description="NERD" evidence="1">
    <location>
        <begin position="41"/>
        <end position="157"/>
    </location>
</feature>